<gene>
    <name evidence="1" type="ORF">B0H16DRAFT_1544632</name>
</gene>
<dbReference type="AlphaFoldDB" id="A0AAD7NC57"/>
<protein>
    <submittedName>
        <fullName evidence="1">Uncharacterized protein</fullName>
    </submittedName>
</protein>
<evidence type="ECO:0000313" key="1">
    <source>
        <dbReference type="EMBL" id="KAJ7753580.1"/>
    </source>
</evidence>
<reference evidence="1" key="1">
    <citation type="submission" date="2023-03" db="EMBL/GenBank/DDBJ databases">
        <title>Massive genome expansion in bonnet fungi (Mycena s.s.) driven by repeated elements and novel gene families across ecological guilds.</title>
        <authorList>
            <consortium name="Lawrence Berkeley National Laboratory"/>
            <person name="Harder C.B."/>
            <person name="Miyauchi S."/>
            <person name="Viragh M."/>
            <person name="Kuo A."/>
            <person name="Thoen E."/>
            <person name="Andreopoulos B."/>
            <person name="Lu D."/>
            <person name="Skrede I."/>
            <person name="Drula E."/>
            <person name="Henrissat B."/>
            <person name="Morin E."/>
            <person name="Kohler A."/>
            <person name="Barry K."/>
            <person name="LaButti K."/>
            <person name="Morin E."/>
            <person name="Salamov A."/>
            <person name="Lipzen A."/>
            <person name="Mereny Z."/>
            <person name="Hegedus B."/>
            <person name="Baldrian P."/>
            <person name="Stursova M."/>
            <person name="Weitz H."/>
            <person name="Taylor A."/>
            <person name="Grigoriev I.V."/>
            <person name="Nagy L.G."/>
            <person name="Martin F."/>
            <person name="Kauserud H."/>
        </authorList>
    </citation>
    <scope>NUCLEOTIDE SEQUENCE</scope>
    <source>
        <strain evidence="1">CBHHK182m</strain>
    </source>
</reference>
<name>A0AAD7NC57_9AGAR</name>
<accession>A0AAD7NC57</accession>
<dbReference type="EMBL" id="JARKIB010000055">
    <property type="protein sequence ID" value="KAJ7753580.1"/>
    <property type="molecule type" value="Genomic_DNA"/>
</dbReference>
<sequence>MPDYTSSSATATFWTTPSNKKYGVRIQFGEEEFVAENSPVSTSFSPGGWQGEVEGTLKYTKAADLKTDVPSAYKISYVARTEEVKAHLLVKLYSIDSAGKESETYYAELDAWGWQYSEDADYKAYDEKTGQGKWEKFPEPSFSAYFKANLDKYKEMTPAAALIYGGVGWGEGSVCVVAPAILKEFIDGVEFGKDPEGTLFFNDIKDLDSNSYYNAFNISGGGVVLQFYADLESTECYAQFVAKDANRAWGWGISCKKGSWKELEGGSAAAHVKKPSNESSITITINAIGKTVKFPVELGDTVINIRGNLLFKNLSKLTSGTTSFVNYHDDRIIFLPKSGSKDFTAVFIPTDKPEESPFFSSDFESNAADATWSDSTTDYSLSYQGKFTYKAGTETNADKENIYMTFPTGIHQDGSYCLIFSTFTKTHTGSLKVPIVVKSQPVFNGAKTSFTILTDYYTWKGTTTDDWKTVTIECWYGESRRSSDVLTLV</sequence>
<comment type="caution">
    <text evidence="1">The sequence shown here is derived from an EMBL/GenBank/DDBJ whole genome shotgun (WGS) entry which is preliminary data.</text>
</comment>
<keyword evidence="2" id="KW-1185">Reference proteome</keyword>
<organism evidence="1 2">
    <name type="scientific">Mycena metata</name>
    <dbReference type="NCBI Taxonomy" id="1033252"/>
    <lineage>
        <taxon>Eukaryota</taxon>
        <taxon>Fungi</taxon>
        <taxon>Dikarya</taxon>
        <taxon>Basidiomycota</taxon>
        <taxon>Agaricomycotina</taxon>
        <taxon>Agaricomycetes</taxon>
        <taxon>Agaricomycetidae</taxon>
        <taxon>Agaricales</taxon>
        <taxon>Marasmiineae</taxon>
        <taxon>Mycenaceae</taxon>
        <taxon>Mycena</taxon>
    </lineage>
</organism>
<dbReference type="Proteomes" id="UP001215598">
    <property type="component" value="Unassembled WGS sequence"/>
</dbReference>
<evidence type="ECO:0000313" key="2">
    <source>
        <dbReference type="Proteomes" id="UP001215598"/>
    </source>
</evidence>
<proteinExistence type="predicted"/>